<dbReference type="Proteomes" id="UP000251923">
    <property type="component" value="Unassembled WGS sequence"/>
</dbReference>
<evidence type="ECO:0000313" key="1">
    <source>
        <dbReference type="EMBL" id="RAV77639.1"/>
    </source>
</evidence>
<organism evidence="1 2">
    <name type="scientific">Aerococcus urinae</name>
    <dbReference type="NCBI Taxonomy" id="1376"/>
    <lineage>
        <taxon>Bacteria</taxon>
        <taxon>Bacillati</taxon>
        <taxon>Bacillota</taxon>
        <taxon>Bacilli</taxon>
        <taxon>Lactobacillales</taxon>
        <taxon>Aerococcaceae</taxon>
        <taxon>Aerococcus</taxon>
    </lineage>
</organism>
<comment type="caution">
    <text evidence="1">The sequence shown here is derived from an EMBL/GenBank/DDBJ whole genome shotgun (WGS) entry which is preliminary data.</text>
</comment>
<evidence type="ECO:0000313" key="2">
    <source>
        <dbReference type="Proteomes" id="UP000251923"/>
    </source>
</evidence>
<gene>
    <name evidence="1" type="ORF">DBT54_08400</name>
</gene>
<protein>
    <submittedName>
        <fullName evidence="1">Uncharacterized protein</fullName>
    </submittedName>
</protein>
<dbReference type="AlphaFoldDB" id="A0A329P230"/>
<dbReference type="EMBL" id="QMHM01000021">
    <property type="protein sequence ID" value="RAV77639.1"/>
    <property type="molecule type" value="Genomic_DNA"/>
</dbReference>
<accession>A0A329P230</accession>
<proteinExistence type="predicted"/>
<name>A0A329P230_9LACT</name>
<sequence length="63" mass="7164">MKVVVQATAFFLLRSSDINISAQIINQSKKEASNKVYKIFSPTCGRMECTIYITYSVNKEELL</sequence>
<reference evidence="1 2" key="1">
    <citation type="submission" date="2018-04" db="EMBL/GenBank/DDBJ databases">
        <title>Aerococcus urinae genomes.</title>
        <authorList>
            <person name="Hilt E."/>
            <person name="Gilbert N.M."/>
            <person name="Thomas-White K."/>
            <person name="Putonti C."/>
            <person name="Lewis A.L."/>
            <person name="Visck K.L."/>
            <person name="Wolfe A.J."/>
        </authorList>
    </citation>
    <scope>NUCLEOTIDE SEQUENCE [LARGE SCALE GENOMIC DNA]</scope>
    <source>
        <strain evidence="1 2">UMB7480</strain>
    </source>
</reference>